<dbReference type="InterPro" id="IPR007833">
    <property type="entry name" value="Capsule_polysaccharide_synth"/>
</dbReference>
<dbReference type="EMBL" id="JBHSFA010000005">
    <property type="protein sequence ID" value="MFC4542237.1"/>
    <property type="molecule type" value="Genomic_DNA"/>
</dbReference>
<dbReference type="RefSeq" id="WP_250141637.1">
    <property type="nucleotide sequence ID" value="NZ_JALIQP010000004.1"/>
</dbReference>
<sequence length="540" mass="61354">MSRLGYGRAALDSYHGLVGAPHLEHLEGVDDESRSYELAPGDVRGDAVFPIVPGNVGIVYRACILAHAFETRGYEPLMIRCDGSLDICPHKSVERNDCYMSDLCQVNSETTVDAFGLRSTSVGEFLPEGYEPPSVPPDPSHSFEYRGVPVSDFARASTRKYFRKHTLELGDPEERSVYERFLRSAFTLVDAYERVYDRYDVAATVANEVVYVPGGVALSVADAHDVPAYSIDAGFREETLMFGQSDNRNPQPQFSDEAAVRAFLSRPLTDRQRRHIEDLMGTREDGGETIHQYSSREKRSIDRREEPTVGVFTNLIWDASLEIDDEDFPFVEVFDWIDTTIDHLSGRDDVSLVVKTHPAESVRGTNERVADRIEERFAPLASNVRLLPPETDVNTYELIDDLNVGVVYNSTVGLEMAYHGIPVVVGGDTHYRELGFTYDPETKADYLALLEEFETLSMDEEMRERARRYAYWVFVHQNVDFPYISVNDTFVDFEYRPVNHDELTPGNEVFDWIVDRMLENEPIVRCPDRAPYSDDRPEVT</sequence>
<name>A0ABD5PNQ5_9EURY</name>
<organism evidence="2 3">
    <name type="scientific">Halosolutus amylolyticus</name>
    <dbReference type="NCBI Taxonomy" id="2932267"/>
    <lineage>
        <taxon>Archaea</taxon>
        <taxon>Methanobacteriati</taxon>
        <taxon>Methanobacteriota</taxon>
        <taxon>Stenosarchaea group</taxon>
        <taxon>Halobacteria</taxon>
        <taxon>Halobacteriales</taxon>
        <taxon>Natrialbaceae</taxon>
        <taxon>Halosolutus</taxon>
    </lineage>
</organism>
<evidence type="ECO:0008006" key="4">
    <source>
        <dbReference type="Google" id="ProtNLM"/>
    </source>
</evidence>
<keyword evidence="3" id="KW-1185">Reference proteome</keyword>
<proteinExistence type="predicted"/>
<feature type="region of interest" description="Disordered" evidence="1">
    <location>
        <begin position="284"/>
        <end position="303"/>
    </location>
</feature>
<dbReference type="SUPFAM" id="SSF53756">
    <property type="entry name" value="UDP-Glycosyltransferase/glycogen phosphorylase"/>
    <property type="match status" value="1"/>
</dbReference>
<gene>
    <name evidence="2" type="ORF">ACFO5R_09885</name>
</gene>
<evidence type="ECO:0000313" key="2">
    <source>
        <dbReference type="EMBL" id="MFC4542237.1"/>
    </source>
</evidence>
<accession>A0ABD5PNQ5</accession>
<comment type="caution">
    <text evidence="2">The sequence shown here is derived from an EMBL/GenBank/DDBJ whole genome shotgun (WGS) entry which is preliminary data.</text>
</comment>
<dbReference type="AlphaFoldDB" id="A0ABD5PNQ5"/>
<protein>
    <recommendedName>
        <fullName evidence="4">Capsule polysaccharide biosynthesis protein</fullName>
    </recommendedName>
</protein>
<reference evidence="2 3" key="1">
    <citation type="journal article" date="2019" name="Int. J. Syst. Evol. Microbiol.">
        <title>The Global Catalogue of Microorganisms (GCM) 10K type strain sequencing project: providing services to taxonomists for standard genome sequencing and annotation.</title>
        <authorList>
            <consortium name="The Broad Institute Genomics Platform"/>
            <consortium name="The Broad Institute Genome Sequencing Center for Infectious Disease"/>
            <person name="Wu L."/>
            <person name="Ma J."/>
        </authorList>
    </citation>
    <scope>NUCLEOTIDE SEQUENCE [LARGE SCALE GENOMIC DNA]</scope>
    <source>
        <strain evidence="2 3">WLHS5</strain>
    </source>
</reference>
<evidence type="ECO:0000313" key="3">
    <source>
        <dbReference type="Proteomes" id="UP001595898"/>
    </source>
</evidence>
<evidence type="ECO:0000256" key="1">
    <source>
        <dbReference type="SAM" id="MobiDB-lite"/>
    </source>
</evidence>
<dbReference type="Proteomes" id="UP001595898">
    <property type="component" value="Unassembled WGS sequence"/>
</dbReference>
<dbReference type="Pfam" id="PF05159">
    <property type="entry name" value="Capsule_synth"/>
    <property type="match status" value="1"/>
</dbReference>